<accession>A0A0F5I413</accession>
<evidence type="ECO:0000256" key="11">
    <source>
        <dbReference type="RuleBase" id="RU364052"/>
    </source>
</evidence>
<reference evidence="13" key="1">
    <citation type="submission" date="2015-02" db="EMBL/GenBank/DDBJ databases">
        <title>Genome Assembly of Bacillaceae bacterium MTCC 8252.</title>
        <authorList>
            <person name="Verma A."/>
            <person name="Khatri I."/>
            <person name="Mual P."/>
            <person name="Subramanian S."/>
            <person name="Krishnamurthi S."/>
        </authorList>
    </citation>
    <scope>NUCLEOTIDE SEQUENCE [LARGE SCALE GENOMIC DNA]</scope>
    <source>
        <strain evidence="13">MTCC 8252</strain>
    </source>
</reference>
<dbReference type="GO" id="GO:0006783">
    <property type="term" value="P:heme biosynthetic process"/>
    <property type="evidence" value="ECO:0007669"/>
    <property type="project" value="UniProtKB-UniRule"/>
</dbReference>
<dbReference type="Proteomes" id="UP000031563">
    <property type="component" value="Unassembled WGS sequence"/>
</dbReference>
<comment type="catalytic activity">
    <reaction evidence="1">
        <text>coproporphyrinogen III + 3 O2 = coproporphyrin III + 3 H2O2</text>
        <dbReference type="Rhea" id="RHEA:43436"/>
        <dbReference type="ChEBI" id="CHEBI:15379"/>
        <dbReference type="ChEBI" id="CHEBI:16240"/>
        <dbReference type="ChEBI" id="CHEBI:57309"/>
        <dbReference type="ChEBI" id="CHEBI:131725"/>
        <dbReference type="EC" id="1.3.3.15"/>
    </reaction>
    <physiologicalReaction direction="left-to-right" evidence="1">
        <dbReference type="Rhea" id="RHEA:43437"/>
    </physiologicalReaction>
</comment>
<dbReference type="NCBIfam" id="TIGR00562">
    <property type="entry name" value="proto_IX_ox"/>
    <property type="match status" value="1"/>
</dbReference>
<dbReference type="STRING" id="1221996.QY95_01414"/>
<evidence type="ECO:0000256" key="2">
    <source>
        <dbReference type="ARBA" id="ARBA00001974"/>
    </source>
</evidence>
<dbReference type="SUPFAM" id="SSF54373">
    <property type="entry name" value="FAD-linked reductases, C-terminal domain"/>
    <property type="match status" value="1"/>
</dbReference>
<evidence type="ECO:0000256" key="9">
    <source>
        <dbReference type="ARBA" id="ARBA00023002"/>
    </source>
</evidence>
<dbReference type="EC" id="1.3.3.15" evidence="5 11"/>
<comment type="similarity">
    <text evidence="4 11">Belongs to the protoporphyrinogen/coproporphyrinogen oxidase family. Coproporphyrinogen III oxidase subfamily.</text>
</comment>
<protein>
    <recommendedName>
        <fullName evidence="6 11">Coproporphyrinogen III oxidase</fullName>
        <ecNumber evidence="5 11">1.3.3.15</ecNumber>
    </recommendedName>
</protein>
<gene>
    <name evidence="13" type="ORF">QY95_01414</name>
</gene>
<evidence type="ECO:0000313" key="14">
    <source>
        <dbReference type="Proteomes" id="UP000031563"/>
    </source>
</evidence>
<comment type="function">
    <text evidence="11">Involved in coproporphyrin-dependent heme b biosynthesis. Catalyzes the oxidation of coproporphyrinogen III to coproporphyrin III.</text>
</comment>
<dbReference type="PANTHER" id="PTHR42923:SF3">
    <property type="entry name" value="PROTOPORPHYRINOGEN OXIDASE"/>
    <property type="match status" value="1"/>
</dbReference>
<dbReference type="AlphaFoldDB" id="A0A0F5I413"/>
<comment type="cofactor">
    <cofactor evidence="2 11">
        <name>FAD</name>
        <dbReference type="ChEBI" id="CHEBI:57692"/>
    </cofactor>
</comment>
<keyword evidence="9 11" id="KW-0560">Oxidoreductase</keyword>
<comment type="caution">
    <text evidence="13">The sequence shown here is derived from an EMBL/GenBank/DDBJ whole genome shotgun (WGS) entry which is preliminary data.</text>
</comment>
<dbReference type="Gene3D" id="3.50.50.60">
    <property type="entry name" value="FAD/NAD(P)-binding domain"/>
    <property type="match status" value="1"/>
</dbReference>
<evidence type="ECO:0000256" key="1">
    <source>
        <dbReference type="ARBA" id="ARBA00001755"/>
    </source>
</evidence>
<dbReference type="EMBL" id="JWIR02000029">
    <property type="protein sequence ID" value="KKB40419.1"/>
    <property type="molecule type" value="Genomic_DNA"/>
</dbReference>
<evidence type="ECO:0000256" key="4">
    <source>
        <dbReference type="ARBA" id="ARBA00008310"/>
    </source>
</evidence>
<feature type="domain" description="Amine oxidase" evidence="12">
    <location>
        <begin position="15"/>
        <end position="453"/>
    </location>
</feature>
<dbReference type="Pfam" id="PF01593">
    <property type="entry name" value="Amino_oxidase"/>
    <property type="match status" value="1"/>
</dbReference>
<name>A0A0F5I413_BACTR</name>
<evidence type="ECO:0000313" key="13">
    <source>
        <dbReference type="EMBL" id="KKB40419.1"/>
    </source>
</evidence>
<proteinExistence type="inferred from homology"/>
<dbReference type="InterPro" id="IPR002937">
    <property type="entry name" value="Amino_oxidase"/>
</dbReference>
<dbReference type="InterPro" id="IPR050464">
    <property type="entry name" value="Zeta_carotene_desat/Oxidored"/>
</dbReference>
<evidence type="ECO:0000256" key="8">
    <source>
        <dbReference type="ARBA" id="ARBA00022827"/>
    </source>
</evidence>
<keyword evidence="11" id="KW-0963">Cytoplasm</keyword>
<dbReference type="GO" id="GO:0005737">
    <property type="term" value="C:cytoplasm"/>
    <property type="evidence" value="ECO:0007669"/>
    <property type="project" value="UniProtKB-SubCell"/>
</dbReference>
<dbReference type="NCBIfam" id="NF008845">
    <property type="entry name" value="PRK11883.1-5"/>
    <property type="match status" value="1"/>
</dbReference>
<evidence type="ECO:0000256" key="6">
    <source>
        <dbReference type="ARBA" id="ARBA00019046"/>
    </source>
</evidence>
<dbReference type="Gene3D" id="3.90.660.20">
    <property type="entry name" value="Protoporphyrinogen oxidase, mitochondrial, domain 2"/>
    <property type="match status" value="1"/>
</dbReference>
<evidence type="ECO:0000256" key="5">
    <source>
        <dbReference type="ARBA" id="ARBA00012402"/>
    </source>
</evidence>
<dbReference type="UniPathway" id="UPA00252"/>
<keyword evidence="7 11" id="KW-0285">Flavoprotein</keyword>
<dbReference type="SUPFAM" id="SSF51905">
    <property type="entry name" value="FAD/NAD(P)-binding domain"/>
    <property type="match status" value="1"/>
</dbReference>
<dbReference type="InterPro" id="IPR004572">
    <property type="entry name" value="Protoporphyrinogen_oxidase"/>
</dbReference>
<evidence type="ECO:0000256" key="10">
    <source>
        <dbReference type="ARBA" id="ARBA00023133"/>
    </source>
</evidence>
<evidence type="ECO:0000256" key="7">
    <source>
        <dbReference type="ARBA" id="ARBA00022630"/>
    </source>
</evidence>
<keyword evidence="10 11" id="KW-0350">Heme biosynthesis</keyword>
<comment type="pathway">
    <text evidence="3 11">Porphyrin-containing compound metabolism; protoheme biosynthesis.</text>
</comment>
<keyword evidence="8 11" id="KW-0274">FAD</keyword>
<dbReference type="PANTHER" id="PTHR42923">
    <property type="entry name" value="PROTOPORPHYRINOGEN OXIDASE"/>
    <property type="match status" value="1"/>
</dbReference>
<evidence type="ECO:0000259" key="12">
    <source>
        <dbReference type="Pfam" id="PF01593"/>
    </source>
</evidence>
<comment type="subcellular location">
    <subcellularLocation>
        <location evidence="11">Cytoplasm</location>
    </subcellularLocation>
</comment>
<sequence>MLGEMKKIVVIGGGITGITSAYYLQKEARKRGLPLSISLIEAAPRLGGKIQTVQRDGFFIERGPDSFFENNESAIRLTEELGLADQLLPSNVETAYVLANDRLHPMPAGLVRGIPTQITSFMKTSLVSIPGKVRAGTDLLLPKPKPGQDQSVGRFFKRHFGAEVVENLIEPLVSGMYGGDINKLSLVSTFPRAYEAEQKHRSLMLGMRKIPYEQGASMTVQGGLEGIVEEAAASLTPGSVLKGTRVEKVERREDGIFTLVLNSGKHIVADSIISTVPHFMLPAMMPQYKFFHDLKEIPSASVASISLAFSEDVIPPELQGTGFVVARNSDFTMTMCTWVHRKWPDAVPKGKALLRCYIGRAGDEAVVDLPDSELERIVLTDLKRIIPLNIAPSFSVVTRWKKAIPQYIIGHQQRLEEMEKHLQKELPGFFVAGSSFKGLSLPDCISQGEEAAEKAWLFCGYDRFRASKEK</sequence>
<organism evidence="13 14">
    <name type="scientific">Bacillus thermotolerans</name>
    <name type="common">Quasibacillus thermotolerans</name>
    <dbReference type="NCBI Taxonomy" id="1221996"/>
    <lineage>
        <taxon>Bacteria</taxon>
        <taxon>Bacillati</taxon>
        <taxon>Bacillota</taxon>
        <taxon>Bacilli</taxon>
        <taxon>Bacillales</taxon>
        <taxon>Bacillaceae</taxon>
        <taxon>Bacillus</taxon>
    </lineage>
</organism>
<dbReference type="InterPro" id="IPR036188">
    <property type="entry name" value="FAD/NAD-bd_sf"/>
</dbReference>
<dbReference type="GO" id="GO:0004729">
    <property type="term" value="F:oxygen-dependent protoporphyrinogen oxidase activity"/>
    <property type="evidence" value="ECO:0007669"/>
    <property type="project" value="UniProtKB-UniRule"/>
</dbReference>
<evidence type="ECO:0000256" key="3">
    <source>
        <dbReference type="ARBA" id="ARBA00004744"/>
    </source>
</evidence>
<dbReference type="Gene3D" id="1.10.3110.10">
    <property type="entry name" value="protoporphyrinogen ix oxidase, domain 3"/>
    <property type="match status" value="1"/>
</dbReference>
<keyword evidence="14" id="KW-1185">Reference proteome</keyword>